<dbReference type="AlphaFoldDB" id="A0A834ZSA1"/>
<protein>
    <submittedName>
        <fullName evidence="1">Uncharacterized protein</fullName>
    </submittedName>
</protein>
<keyword evidence="2" id="KW-1185">Reference proteome</keyword>
<name>A0A834ZSA1_TETSI</name>
<dbReference type="Proteomes" id="UP000655225">
    <property type="component" value="Unassembled WGS sequence"/>
</dbReference>
<evidence type="ECO:0000313" key="2">
    <source>
        <dbReference type="Proteomes" id="UP000655225"/>
    </source>
</evidence>
<proteinExistence type="predicted"/>
<dbReference type="EMBL" id="JABCRI010000001">
    <property type="protein sequence ID" value="KAF8413144.1"/>
    <property type="molecule type" value="Genomic_DNA"/>
</dbReference>
<reference evidence="1 2" key="1">
    <citation type="submission" date="2020-04" db="EMBL/GenBank/DDBJ databases">
        <title>Plant Genome Project.</title>
        <authorList>
            <person name="Zhang R.-G."/>
        </authorList>
    </citation>
    <scope>NUCLEOTIDE SEQUENCE [LARGE SCALE GENOMIC DNA]</scope>
    <source>
        <strain evidence="1">YNK0</strain>
        <tissue evidence="1">Leaf</tissue>
    </source>
</reference>
<dbReference type="OrthoDB" id="2143914at2759"/>
<sequence length="162" mass="18173">MKVGGLEAQTKTSYIDSTPETLESAATAKEPNTQFSSFERVEGSFTVTKQFVPQVFNCHPATETHQSSFSKLLFTEWLSLDHVHCQNLVSSGEPVVSKETRDDSNPNDAFGYDFLHDEGLFGGEFSSQFKFESQIPGSEFLEFDTMGEICSDFNMTYDVNYL</sequence>
<comment type="caution">
    <text evidence="1">The sequence shown here is derived from an EMBL/GenBank/DDBJ whole genome shotgun (WGS) entry which is preliminary data.</text>
</comment>
<organism evidence="1 2">
    <name type="scientific">Tetracentron sinense</name>
    <name type="common">Spur-leaf</name>
    <dbReference type="NCBI Taxonomy" id="13715"/>
    <lineage>
        <taxon>Eukaryota</taxon>
        <taxon>Viridiplantae</taxon>
        <taxon>Streptophyta</taxon>
        <taxon>Embryophyta</taxon>
        <taxon>Tracheophyta</taxon>
        <taxon>Spermatophyta</taxon>
        <taxon>Magnoliopsida</taxon>
        <taxon>Trochodendrales</taxon>
        <taxon>Trochodendraceae</taxon>
        <taxon>Tetracentron</taxon>
    </lineage>
</organism>
<evidence type="ECO:0000313" key="1">
    <source>
        <dbReference type="EMBL" id="KAF8413144.1"/>
    </source>
</evidence>
<accession>A0A834ZSA1</accession>
<gene>
    <name evidence="1" type="ORF">HHK36_001120</name>
</gene>